<dbReference type="Gene3D" id="3.40.50.10610">
    <property type="entry name" value="ABC-type transport auxiliary lipoprotein component"/>
    <property type="match status" value="1"/>
</dbReference>
<dbReference type="EMBL" id="AP021888">
    <property type="protein sequence ID" value="BBP43063.1"/>
    <property type="molecule type" value="Genomic_DNA"/>
</dbReference>
<evidence type="ECO:0008006" key="3">
    <source>
        <dbReference type="Google" id="ProtNLM"/>
    </source>
</evidence>
<dbReference type="InterPro" id="IPR038180">
    <property type="entry name" value="FlgT_N_sf"/>
</dbReference>
<dbReference type="AlphaFoldDB" id="A0A6F8PLT1"/>
<dbReference type="KEGG" id="tzo:THMIRHAT_08090"/>
<accession>A0A6F8PLT1</accession>
<evidence type="ECO:0000313" key="1">
    <source>
        <dbReference type="EMBL" id="BBP43063.1"/>
    </source>
</evidence>
<gene>
    <name evidence="1" type="ORF">THMIRHAT_08090</name>
</gene>
<dbReference type="Proteomes" id="UP000501466">
    <property type="component" value="Chromosome"/>
</dbReference>
<proteinExistence type="predicted"/>
<name>A0A6F8PLT1_9GAMM</name>
<evidence type="ECO:0000313" key="2">
    <source>
        <dbReference type="Proteomes" id="UP000501466"/>
    </source>
</evidence>
<sequence length="453" mass="51015">MAEAPNRSDFLNYEDSPPENAFKFQLPKPSLVPLENRKTLDGSEVLPVQEVIRYENRCVHAKGTASTEGVSEAFARQMAIRDALKNASMQNNVKVSATQEMENFRLTKASERFTTQSKVQQYQITREGMMELNFENQYDQYGEEIKDAEKKASTTYEVELDVCLTEDPAACNQTPGNQYQLKLAVAQVAMDPNQGQSVSDISNLLRGYQLELDRRLTLQGYQNKEMIETGSNVYPNLGLTPNLSPDVLDPIRDRTGAQYLLVSIIRSASRHNDDSNTWNNIKRFYNQEIKPNARYIELDWYLIDLMNHRVQAQDRLGFDVKGNVTVGREKPFGTNAFFDTDTGMVFHALLEQQTQGVMQSLHCLALETQIIDKRDGDIIIFLSADSGAQVGDTLAVYHKFGNAIRFQGVDLGVDSEPSGFLKIKRIQNKFAVATIESQQGQGLIDVGDLVKAW</sequence>
<dbReference type="Gene3D" id="3.30.1660.40">
    <property type="entry name" value="FlgT, N-terminal domain"/>
    <property type="match status" value="1"/>
</dbReference>
<reference evidence="2" key="1">
    <citation type="submission" date="2019-11" db="EMBL/GenBank/DDBJ databases">
        <title>Isolation and characterization of two novel species in the genus Thiomicrorhabdus.</title>
        <authorList>
            <person name="Mochizuki J."/>
            <person name="Kojima H."/>
            <person name="Fukui M."/>
        </authorList>
    </citation>
    <scope>NUCLEOTIDE SEQUENCE [LARGE SCALE GENOMIC DNA]</scope>
    <source>
        <strain evidence="2">AkT22</strain>
    </source>
</reference>
<organism evidence="1 2">
    <name type="scientific">Thiosulfativibrio zosterae</name>
    <dbReference type="NCBI Taxonomy" id="2675053"/>
    <lineage>
        <taxon>Bacteria</taxon>
        <taxon>Pseudomonadati</taxon>
        <taxon>Pseudomonadota</taxon>
        <taxon>Gammaproteobacteria</taxon>
        <taxon>Thiotrichales</taxon>
        <taxon>Piscirickettsiaceae</taxon>
        <taxon>Thiosulfativibrio</taxon>
    </lineage>
</organism>
<protein>
    <recommendedName>
        <fullName evidence="3">Lipoprotein</fullName>
    </recommendedName>
</protein>
<keyword evidence="2" id="KW-1185">Reference proteome</keyword>